<feature type="region of interest" description="Disordered" evidence="1">
    <location>
        <begin position="269"/>
        <end position="292"/>
    </location>
</feature>
<evidence type="ECO:0000256" key="2">
    <source>
        <dbReference type="SAM" id="SignalP"/>
    </source>
</evidence>
<feature type="region of interest" description="Disordered" evidence="1">
    <location>
        <begin position="328"/>
        <end position="348"/>
    </location>
</feature>
<feature type="signal peptide" evidence="2">
    <location>
        <begin position="1"/>
        <end position="25"/>
    </location>
</feature>
<keyword evidence="2" id="KW-0732">Signal</keyword>
<organism evidence="3 4">
    <name type="scientific">Micractinium conductrix</name>
    <dbReference type="NCBI Taxonomy" id="554055"/>
    <lineage>
        <taxon>Eukaryota</taxon>
        <taxon>Viridiplantae</taxon>
        <taxon>Chlorophyta</taxon>
        <taxon>core chlorophytes</taxon>
        <taxon>Trebouxiophyceae</taxon>
        <taxon>Chlorellales</taxon>
        <taxon>Chlorellaceae</taxon>
        <taxon>Chlorella clade</taxon>
        <taxon>Micractinium</taxon>
    </lineage>
</organism>
<feature type="chain" id="PRO_5015111879" evidence="2">
    <location>
        <begin position="26"/>
        <end position="539"/>
    </location>
</feature>
<protein>
    <submittedName>
        <fullName evidence="3">Uncharacterized protein</fullName>
    </submittedName>
</protein>
<gene>
    <name evidence="3" type="ORF">C2E20_7314</name>
</gene>
<name>A0A2P6V532_9CHLO</name>
<dbReference type="Proteomes" id="UP000239649">
    <property type="component" value="Unassembled WGS sequence"/>
</dbReference>
<sequence>MHKLMTPVRWAGLCALLLFLGSASAQPVAPEVSPTFQNTENPSASLANTTLLLLGGAPQFTFWSAANASCAPAAGNASTNATACAPQHWLAVALRNVYEVDGNGQPVLERSGAAVLDAAAVEWSTSDAELGQPGVPGFQGSLRLPYKQPLQPCPAFGGNATAGAPPAPAAPVAEAGAAGGGVTLTAQLFGGLTNITFLNETLELLPGNVKWSVLVEQWPFCDPSHSLVLNFAMLPSTGNGSAAGEAQEVVVERGEEVQARVAEQTALLTGQADPESVPVDEGTGSSDAALLPDPAAPAGRRLLAALVAPRLLAGRRLLAFRFRLPSSKPATRPSGPAPTGGSAGRGAAAKPLRPYFPAGGTARPRYSGPAAAVSRLPFAAAQRPYLASRFYYGRPVYGFGRRPFLPYSTFLFFPLLYGTALGAGGRYPYAPAVDMQRAVLLNNATVVNASVEVPPADGSGVQEVKVTVPYFEGTALYDPVAAITESDLAVTDGISEAIDETMAYSDGGSTGDSNAALGRGAGAPLAAAVAAATAALLLF</sequence>
<reference evidence="3 4" key="1">
    <citation type="journal article" date="2018" name="Plant J.">
        <title>Genome sequences of Chlorella sorokiniana UTEX 1602 and Micractinium conductrix SAG 241.80: implications to maltose excretion by a green alga.</title>
        <authorList>
            <person name="Arriola M.B."/>
            <person name="Velmurugan N."/>
            <person name="Zhang Y."/>
            <person name="Plunkett M.H."/>
            <person name="Hondzo H."/>
            <person name="Barney B.M."/>
        </authorList>
    </citation>
    <scope>NUCLEOTIDE SEQUENCE [LARGE SCALE GENOMIC DNA]</scope>
    <source>
        <strain evidence="3 4">SAG 241.80</strain>
    </source>
</reference>
<evidence type="ECO:0000313" key="3">
    <source>
        <dbReference type="EMBL" id="PSC69184.1"/>
    </source>
</evidence>
<evidence type="ECO:0000313" key="4">
    <source>
        <dbReference type="Proteomes" id="UP000239649"/>
    </source>
</evidence>
<dbReference type="AlphaFoldDB" id="A0A2P6V532"/>
<comment type="caution">
    <text evidence="3">The sequence shown here is derived from an EMBL/GenBank/DDBJ whole genome shotgun (WGS) entry which is preliminary data.</text>
</comment>
<dbReference type="OrthoDB" id="10505286at2759"/>
<keyword evidence="4" id="KW-1185">Reference proteome</keyword>
<evidence type="ECO:0000256" key="1">
    <source>
        <dbReference type="SAM" id="MobiDB-lite"/>
    </source>
</evidence>
<dbReference type="EMBL" id="LHPF02000029">
    <property type="protein sequence ID" value="PSC69184.1"/>
    <property type="molecule type" value="Genomic_DNA"/>
</dbReference>
<proteinExistence type="predicted"/>
<accession>A0A2P6V532</accession>